<name>A0A7I7QYQ4_9MYCO</name>
<dbReference type="InterPro" id="IPR014755">
    <property type="entry name" value="Cu-Rt/internalin_Ig-like"/>
</dbReference>
<gene>
    <name evidence="9" type="ORF">MSEDJ_56190</name>
</gene>
<dbReference type="SUPFAM" id="SSF81296">
    <property type="entry name" value="E set domains"/>
    <property type="match status" value="1"/>
</dbReference>
<dbReference type="InterPro" id="IPR007348">
    <property type="entry name" value="CopC_dom"/>
</dbReference>
<dbReference type="EMBL" id="AP022588">
    <property type="protein sequence ID" value="BBY31523.1"/>
    <property type="molecule type" value="Genomic_DNA"/>
</dbReference>
<keyword evidence="3 7" id="KW-0732">Signal</keyword>
<dbReference type="GO" id="GO:0042597">
    <property type="term" value="C:periplasmic space"/>
    <property type="evidence" value="ECO:0007669"/>
    <property type="project" value="InterPro"/>
</dbReference>
<evidence type="ECO:0000313" key="10">
    <source>
        <dbReference type="Proteomes" id="UP000467193"/>
    </source>
</evidence>
<dbReference type="KEGG" id="msei:MSEDJ_56190"/>
<evidence type="ECO:0000256" key="4">
    <source>
        <dbReference type="ARBA" id="ARBA00023008"/>
    </source>
</evidence>
<evidence type="ECO:0000256" key="6">
    <source>
        <dbReference type="SAM" id="Phobius"/>
    </source>
</evidence>
<dbReference type="InterPro" id="IPR032694">
    <property type="entry name" value="CopC/D"/>
</dbReference>
<evidence type="ECO:0000256" key="1">
    <source>
        <dbReference type="ARBA" id="ARBA00004196"/>
    </source>
</evidence>
<feature type="transmembrane region" description="Helical" evidence="6">
    <location>
        <begin position="167"/>
        <end position="186"/>
    </location>
</feature>
<organism evidence="9 10">
    <name type="scientific">Mycolicibacterium sediminis</name>
    <dbReference type="NCBI Taxonomy" id="1286180"/>
    <lineage>
        <taxon>Bacteria</taxon>
        <taxon>Bacillati</taxon>
        <taxon>Actinomycetota</taxon>
        <taxon>Actinomycetes</taxon>
        <taxon>Mycobacteriales</taxon>
        <taxon>Mycobacteriaceae</taxon>
        <taxon>Mycolicibacterium</taxon>
    </lineage>
</organism>
<dbReference type="InterPro" id="IPR014756">
    <property type="entry name" value="Ig_E-set"/>
</dbReference>
<evidence type="ECO:0000313" key="9">
    <source>
        <dbReference type="EMBL" id="BBY31523.1"/>
    </source>
</evidence>
<dbReference type="GO" id="GO:0046688">
    <property type="term" value="P:response to copper ion"/>
    <property type="evidence" value="ECO:0007669"/>
    <property type="project" value="InterPro"/>
</dbReference>
<feature type="domain" description="CopC" evidence="8">
    <location>
        <begin position="34"/>
        <end position="128"/>
    </location>
</feature>
<evidence type="ECO:0000256" key="2">
    <source>
        <dbReference type="ARBA" id="ARBA00022723"/>
    </source>
</evidence>
<feature type="chain" id="PRO_5029739633" evidence="7">
    <location>
        <begin position="34"/>
        <end position="205"/>
    </location>
</feature>
<sequence length="205" mass="20736">MFDMTDVKATVRVVVTSLAALAFWMAGAGIATAHTALSGSDPAEGASLAASPTAITLSFSEDINPTFVNVVLSSADGRSWISGDPRVDGPRVVTEVRPDLPTSGVYTVGYRVVSADGHPVSGSYTFTISGVPGEAPPASVSASPTPSITAAPSAEAPADPGTELKTIALAVAGATFVGVVAFWVLSKRRRHTRASRTAGPSQPGG</sequence>
<keyword evidence="10" id="KW-1185">Reference proteome</keyword>
<dbReference type="GO" id="GO:0005507">
    <property type="term" value="F:copper ion binding"/>
    <property type="evidence" value="ECO:0007669"/>
    <property type="project" value="InterPro"/>
</dbReference>
<feature type="region of interest" description="Disordered" evidence="5">
    <location>
        <begin position="134"/>
        <end position="159"/>
    </location>
</feature>
<evidence type="ECO:0000256" key="5">
    <source>
        <dbReference type="SAM" id="MobiDB-lite"/>
    </source>
</evidence>
<proteinExistence type="predicted"/>
<dbReference type="Proteomes" id="UP000467193">
    <property type="component" value="Chromosome"/>
</dbReference>
<accession>A0A7I7QYQ4</accession>
<evidence type="ECO:0000256" key="3">
    <source>
        <dbReference type="ARBA" id="ARBA00022729"/>
    </source>
</evidence>
<evidence type="ECO:0000259" key="8">
    <source>
        <dbReference type="Pfam" id="PF04234"/>
    </source>
</evidence>
<reference evidence="9 10" key="1">
    <citation type="journal article" date="2019" name="Emerg. Microbes Infect.">
        <title>Comprehensive subspecies identification of 175 nontuberculous mycobacteria species based on 7547 genomic profiles.</title>
        <authorList>
            <person name="Matsumoto Y."/>
            <person name="Kinjo T."/>
            <person name="Motooka D."/>
            <person name="Nabeya D."/>
            <person name="Jung N."/>
            <person name="Uechi K."/>
            <person name="Horii T."/>
            <person name="Iida T."/>
            <person name="Fujita J."/>
            <person name="Nakamura S."/>
        </authorList>
    </citation>
    <scope>NUCLEOTIDE SEQUENCE [LARGE SCALE GENOMIC DNA]</scope>
    <source>
        <strain evidence="9 10">JCM 17899</strain>
    </source>
</reference>
<dbReference type="GO" id="GO:0030313">
    <property type="term" value="C:cell envelope"/>
    <property type="evidence" value="ECO:0007669"/>
    <property type="project" value="UniProtKB-SubCell"/>
</dbReference>
<dbReference type="GO" id="GO:0006825">
    <property type="term" value="P:copper ion transport"/>
    <property type="evidence" value="ECO:0007669"/>
    <property type="project" value="InterPro"/>
</dbReference>
<keyword evidence="4" id="KW-0186">Copper</keyword>
<keyword evidence="2" id="KW-0479">Metal-binding</keyword>
<keyword evidence="6" id="KW-0812">Transmembrane</keyword>
<dbReference type="PANTHER" id="PTHR34820">
    <property type="entry name" value="INNER MEMBRANE PROTEIN YEBZ"/>
    <property type="match status" value="1"/>
</dbReference>
<dbReference type="Pfam" id="PF04234">
    <property type="entry name" value="CopC"/>
    <property type="match status" value="1"/>
</dbReference>
<feature type="signal peptide" evidence="7">
    <location>
        <begin position="1"/>
        <end position="33"/>
    </location>
</feature>
<dbReference type="RefSeq" id="WP_163800998.1">
    <property type="nucleotide sequence ID" value="NZ_AP022588.1"/>
</dbReference>
<protein>
    <submittedName>
        <fullName evidence="9">Putative copper resistance protein, CopC family</fullName>
    </submittedName>
</protein>
<dbReference type="GO" id="GO:0005886">
    <property type="term" value="C:plasma membrane"/>
    <property type="evidence" value="ECO:0007669"/>
    <property type="project" value="TreeGrafter"/>
</dbReference>
<dbReference type="PANTHER" id="PTHR34820:SF4">
    <property type="entry name" value="INNER MEMBRANE PROTEIN YEBZ"/>
    <property type="match status" value="1"/>
</dbReference>
<dbReference type="Gene3D" id="2.60.40.1220">
    <property type="match status" value="1"/>
</dbReference>
<comment type="subcellular location">
    <subcellularLocation>
        <location evidence="1">Cell envelope</location>
    </subcellularLocation>
</comment>
<keyword evidence="6" id="KW-1133">Transmembrane helix</keyword>
<evidence type="ECO:0000256" key="7">
    <source>
        <dbReference type="SAM" id="SignalP"/>
    </source>
</evidence>
<dbReference type="AlphaFoldDB" id="A0A7I7QYQ4"/>
<keyword evidence="6" id="KW-0472">Membrane</keyword>